<gene>
    <name evidence="1" type="ORF">S01H1_71502</name>
</gene>
<proteinExistence type="predicted"/>
<dbReference type="EMBL" id="BARS01047615">
    <property type="protein sequence ID" value="GAG28714.1"/>
    <property type="molecule type" value="Genomic_DNA"/>
</dbReference>
<protein>
    <submittedName>
        <fullName evidence="1">Uncharacterized protein</fullName>
    </submittedName>
</protein>
<dbReference type="AlphaFoldDB" id="X0WCM8"/>
<feature type="non-terminal residue" evidence="1">
    <location>
        <position position="1"/>
    </location>
</feature>
<name>X0WCM8_9ZZZZ</name>
<sequence>VKTLQKLRLLRRANSPAGIIFQLKVNHKMIEASQLDVTSQGEKLAGLVIYRPERKE</sequence>
<evidence type="ECO:0000313" key="1">
    <source>
        <dbReference type="EMBL" id="GAG28714.1"/>
    </source>
</evidence>
<organism evidence="1">
    <name type="scientific">marine sediment metagenome</name>
    <dbReference type="NCBI Taxonomy" id="412755"/>
    <lineage>
        <taxon>unclassified sequences</taxon>
        <taxon>metagenomes</taxon>
        <taxon>ecological metagenomes</taxon>
    </lineage>
</organism>
<reference evidence="1" key="1">
    <citation type="journal article" date="2014" name="Front. Microbiol.">
        <title>High frequency of phylogenetically diverse reductive dehalogenase-homologous genes in deep subseafloor sedimentary metagenomes.</title>
        <authorList>
            <person name="Kawai M."/>
            <person name="Futagami T."/>
            <person name="Toyoda A."/>
            <person name="Takaki Y."/>
            <person name="Nishi S."/>
            <person name="Hori S."/>
            <person name="Arai W."/>
            <person name="Tsubouchi T."/>
            <person name="Morono Y."/>
            <person name="Uchiyama I."/>
            <person name="Ito T."/>
            <person name="Fujiyama A."/>
            <person name="Inagaki F."/>
            <person name="Takami H."/>
        </authorList>
    </citation>
    <scope>NUCLEOTIDE SEQUENCE</scope>
    <source>
        <strain evidence="1">Expedition CK06-06</strain>
    </source>
</reference>
<comment type="caution">
    <text evidence="1">The sequence shown here is derived from an EMBL/GenBank/DDBJ whole genome shotgun (WGS) entry which is preliminary data.</text>
</comment>
<accession>X0WCM8</accession>